<evidence type="ECO:0000313" key="2">
    <source>
        <dbReference type="EMBL" id="KAJ1148308.1"/>
    </source>
</evidence>
<sequence>MAVAQIRDGGVGSEKPGLCTKMTSHSRPYKVVAVGERVFLALAYRTWGPQWPQQEIDSLLSAAFKGRRGWREWPSKSHGEPYGFELSSPDPSYSQW</sequence>
<evidence type="ECO:0000313" key="3">
    <source>
        <dbReference type="Proteomes" id="UP001066276"/>
    </source>
</evidence>
<keyword evidence="3" id="KW-1185">Reference proteome</keyword>
<accession>A0AAV7RBZ3</accession>
<comment type="caution">
    <text evidence="2">The sequence shown here is derived from an EMBL/GenBank/DDBJ whole genome shotgun (WGS) entry which is preliminary data.</text>
</comment>
<dbReference type="AlphaFoldDB" id="A0AAV7RBZ3"/>
<dbReference type="Proteomes" id="UP001066276">
    <property type="component" value="Chromosome 5"/>
</dbReference>
<organism evidence="2 3">
    <name type="scientific">Pleurodeles waltl</name>
    <name type="common">Iberian ribbed newt</name>
    <dbReference type="NCBI Taxonomy" id="8319"/>
    <lineage>
        <taxon>Eukaryota</taxon>
        <taxon>Metazoa</taxon>
        <taxon>Chordata</taxon>
        <taxon>Craniata</taxon>
        <taxon>Vertebrata</taxon>
        <taxon>Euteleostomi</taxon>
        <taxon>Amphibia</taxon>
        <taxon>Batrachia</taxon>
        <taxon>Caudata</taxon>
        <taxon>Salamandroidea</taxon>
        <taxon>Salamandridae</taxon>
        <taxon>Pleurodelinae</taxon>
        <taxon>Pleurodeles</taxon>
    </lineage>
</organism>
<feature type="region of interest" description="Disordered" evidence="1">
    <location>
        <begin position="72"/>
        <end position="96"/>
    </location>
</feature>
<evidence type="ECO:0000256" key="1">
    <source>
        <dbReference type="SAM" id="MobiDB-lite"/>
    </source>
</evidence>
<proteinExistence type="predicted"/>
<dbReference type="EMBL" id="JANPWB010000009">
    <property type="protein sequence ID" value="KAJ1148308.1"/>
    <property type="molecule type" value="Genomic_DNA"/>
</dbReference>
<name>A0AAV7RBZ3_PLEWA</name>
<protein>
    <submittedName>
        <fullName evidence="2">Uncharacterized protein</fullName>
    </submittedName>
</protein>
<reference evidence="2" key="1">
    <citation type="journal article" date="2022" name="bioRxiv">
        <title>Sequencing and chromosome-scale assembly of the giantPleurodeles waltlgenome.</title>
        <authorList>
            <person name="Brown T."/>
            <person name="Elewa A."/>
            <person name="Iarovenko S."/>
            <person name="Subramanian E."/>
            <person name="Araus A.J."/>
            <person name="Petzold A."/>
            <person name="Susuki M."/>
            <person name="Suzuki K.-i.T."/>
            <person name="Hayashi T."/>
            <person name="Toyoda A."/>
            <person name="Oliveira C."/>
            <person name="Osipova E."/>
            <person name="Leigh N.D."/>
            <person name="Simon A."/>
            <person name="Yun M.H."/>
        </authorList>
    </citation>
    <scope>NUCLEOTIDE SEQUENCE</scope>
    <source>
        <strain evidence="2">20211129_DDA</strain>
        <tissue evidence="2">Liver</tissue>
    </source>
</reference>
<gene>
    <name evidence="2" type="ORF">NDU88_001145</name>
</gene>